<dbReference type="Gene3D" id="3.30.565.10">
    <property type="entry name" value="Histidine kinase-like ATPase, C-terminal domain"/>
    <property type="match status" value="1"/>
</dbReference>
<sequence length="380" mass="42333">MNNANNDRPGLLLVDDEDGFRTTIAKRLGKRGFAPIQASSGEECLDILGRKPVGVVVLDVKMPGISGIDTLKAIKQTYEKIQVILLTGNITVSDGIEGIKSGAFDYLTKPVELDHLVNKIKQAFEMIRLEEEQQKELEYRAKLEKKMIDTERLVSLGTMSTGIAHEINNPLAIINESAGFMKQVIIQPEMSRIPQKEALLLGIEKIEKSVKRARKITHQLLGHVKKQKSQISEVDLKALLGETLGLLEREVEEKNIQIKWKTDKKKKVLWSDPYQIRQILINLLSNAVHAVKNNGIITLSLLETDVDINLEIKDNGIGIPKKNLGKIFDPFFTTKPFDEGTGLGLFVVHKIISSLSGEVTVESTLGKGSSFMINLPKRLE</sequence>
<keyword evidence="9" id="KW-1185">Reference proteome</keyword>
<feature type="domain" description="Histidine kinase" evidence="6">
    <location>
        <begin position="162"/>
        <end position="379"/>
    </location>
</feature>
<name>A0A1H2G7B2_9BACT</name>
<dbReference type="PROSITE" id="PS50109">
    <property type="entry name" value="HIS_KIN"/>
    <property type="match status" value="1"/>
</dbReference>
<feature type="domain" description="Response regulatory" evidence="7">
    <location>
        <begin position="10"/>
        <end position="124"/>
    </location>
</feature>
<dbReference type="EC" id="2.7.13.3" evidence="2"/>
<dbReference type="InterPro" id="IPR003594">
    <property type="entry name" value="HATPase_dom"/>
</dbReference>
<protein>
    <recommendedName>
        <fullName evidence="2">histidine kinase</fullName>
        <ecNumber evidence="2">2.7.13.3</ecNumber>
    </recommendedName>
</protein>
<dbReference type="InterPro" id="IPR036890">
    <property type="entry name" value="HATPase_C_sf"/>
</dbReference>
<dbReference type="PANTHER" id="PTHR43547">
    <property type="entry name" value="TWO-COMPONENT HISTIDINE KINASE"/>
    <property type="match status" value="1"/>
</dbReference>
<comment type="catalytic activity">
    <reaction evidence="1">
        <text>ATP + protein L-histidine = ADP + protein N-phospho-L-histidine.</text>
        <dbReference type="EC" id="2.7.13.3"/>
    </reaction>
</comment>
<dbReference type="InterPro" id="IPR036097">
    <property type="entry name" value="HisK_dim/P_sf"/>
</dbReference>
<dbReference type="CDD" id="cd00082">
    <property type="entry name" value="HisKA"/>
    <property type="match status" value="1"/>
</dbReference>
<keyword evidence="5" id="KW-0175">Coiled coil</keyword>
<feature type="coiled-coil region" evidence="5">
    <location>
        <begin position="113"/>
        <end position="146"/>
    </location>
</feature>
<dbReference type="SUPFAM" id="SSF55874">
    <property type="entry name" value="ATPase domain of HSP90 chaperone/DNA topoisomerase II/histidine kinase"/>
    <property type="match status" value="1"/>
</dbReference>
<dbReference type="EMBL" id="FNLL01000005">
    <property type="protein sequence ID" value="SDU15399.1"/>
    <property type="molecule type" value="Genomic_DNA"/>
</dbReference>
<evidence type="ECO:0000313" key="9">
    <source>
        <dbReference type="Proteomes" id="UP000199608"/>
    </source>
</evidence>
<evidence type="ECO:0000259" key="6">
    <source>
        <dbReference type="PROSITE" id="PS50109"/>
    </source>
</evidence>
<reference evidence="9" key="1">
    <citation type="submission" date="2016-10" db="EMBL/GenBank/DDBJ databases">
        <authorList>
            <person name="Varghese N."/>
            <person name="Submissions S."/>
        </authorList>
    </citation>
    <scope>NUCLEOTIDE SEQUENCE [LARGE SCALE GENOMIC DNA]</scope>
    <source>
        <strain evidence="9">DSM 3384</strain>
    </source>
</reference>
<dbReference type="AlphaFoldDB" id="A0A1H2G7B2"/>
<dbReference type="SMART" id="SM00448">
    <property type="entry name" value="REC"/>
    <property type="match status" value="1"/>
</dbReference>
<dbReference type="InterPro" id="IPR003661">
    <property type="entry name" value="HisK_dim/P_dom"/>
</dbReference>
<dbReference type="RefSeq" id="WP_245743065.1">
    <property type="nucleotide sequence ID" value="NZ_FNLL01000005.1"/>
</dbReference>
<organism evidence="8 9">
    <name type="scientific">Desulfobacula phenolica</name>
    <dbReference type="NCBI Taxonomy" id="90732"/>
    <lineage>
        <taxon>Bacteria</taxon>
        <taxon>Pseudomonadati</taxon>
        <taxon>Thermodesulfobacteriota</taxon>
        <taxon>Desulfobacteria</taxon>
        <taxon>Desulfobacterales</taxon>
        <taxon>Desulfobacteraceae</taxon>
        <taxon>Desulfobacula</taxon>
    </lineage>
</organism>
<dbReference type="SMART" id="SM00387">
    <property type="entry name" value="HATPase_c"/>
    <property type="match status" value="1"/>
</dbReference>
<dbReference type="PANTHER" id="PTHR43547:SF2">
    <property type="entry name" value="HYBRID SIGNAL TRANSDUCTION HISTIDINE KINASE C"/>
    <property type="match status" value="1"/>
</dbReference>
<keyword evidence="3 4" id="KW-0597">Phosphoprotein</keyword>
<dbReference type="PROSITE" id="PS50110">
    <property type="entry name" value="RESPONSE_REGULATORY"/>
    <property type="match status" value="1"/>
</dbReference>
<evidence type="ECO:0000313" key="8">
    <source>
        <dbReference type="EMBL" id="SDU15399.1"/>
    </source>
</evidence>
<dbReference type="Pfam" id="PF00072">
    <property type="entry name" value="Response_reg"/>
    <property type="match status" value="1"/>
</dbReference>
<keyword evidence="8" id="KW-0808">Transferase</keyword>
<dbReference type="Proteomes" id="UP000199608">
    <property type="component" value="Unassembled WGS sequence"/>
</dbReference>
<dbReference type="Pfam" id="PF02518">
    <property type="entry name" value="HATPase_c"/>
    <property type="match status" value="1"/>
</dbReference>
<dbReference type="Gene3D" id="3.40.50.2300">
    <property type="match status" value="1"/>
</dbReference>
<evidence type="ECO:0000256" key="5">
    <source>
        <dbReference type="SAM" id="Coils"/>
    </source>
</evidence>
<dbReference type="InterPro" id="IPR001789">
    <property type="entry name" value="Sig_transdc_resp-reg_receiver"/>
</dbReference>
<dbReference type="PRINTS" id="PR00344">
    <property type="entry name" value="BCTRLSENSOR"/>
</dbReference>
<evidence type="ECO:0000256" key="2">
    <source>
        <dbReference type="ARBA" id="ARBA00012438"/>
    </source>
</evidence>
<evidence type="ECO:0000256" key="4">
    <source>
        <dbReference type="PROSITE-ProRule" id="PRU00169"/>
    </source>
</evidence>
<dbReference type="GO" id="GO:0000155">
    <property type="term" value="F:phosphorelay sensor kinase activity"/>
    <property type="evidence" value="ECO:0007669"/>
    <property type="project" value="InterPro"/>
</dbReference>
<evidence type="ECO:0000259" key="7">
    <source>
        <dbReference type="PROSITE" id="PS50110"/>
    </source>
</evidence>
<dbReference type="InterPro" id="IPR004358">
    <property type="entry name" value="Sig_transdc_His_kin-like_C"/>
</dbReference>
<accession>A0A1H2G7B2</accession>
<evidence type="ECO:0000256" key="1">
    <source>
        <dbReference type="ARBA" id="ARBA00000085"/>
    </source>
</evidence>
<keyword evidence="8" id="KW-0418">Kinase</keyword>
<dbReference type="Gene3D" id="1.10.287.130">
    <property type="match status" value="1"/>
</dbReference>
<dbReference type="InterPro" id="IPR011006">
    <property type="entry name" value="CheY-like_superfamily"/>
</dbReference>
<dbReference type="InterPro" id="IPR005467">
    <property type="entry name" value="His_kinase_dom"/>
</dbReference>
<feature type="modified residue" description="4-aspartylphosphate" evidence="4">
    <location>
        <position position="59"/>
    </location>
</feature>
<gene>
    <name evidence="8" type="ORF">SAMN04487931_10538</name>
</gene>
<dbReference type="SUPFAM" id="SSF47384">
    <property type="entry name" value="Homodimeric domain of signal transducing histidine kinase"/>
    <property type="match status" value="1"/>
</dbReference>
<evidence type="ECO:0000256" key="3">
    <source>
        <dbReference type="ARBA" id="ARBA00022553"/>
    </source>
</evidence>
<proteinExistence type="predicted"/>
<dbReference type="SUPFAM" id="SSF52172">
    <property type="entry name" value="CheY-like"/>
    <property type="match status" value="1"/>
</dbReference>